<reference evidence="1 2" key="1">
    <citation type="submission" date="2019-02" db="EMBL/GenBank/DDBJ databases">
        <title>Deep-cultivation of Planctomycetes and their phenomic and genomic characterization uncovers novel biology.</title>
        <authorList>
            <person name="Wiegand S."/>
            <person name="Jogler M."/>
            <person name="Boedeker C."/>
            <person name="Pinto D."/>
            <person name="Vollmers J."/>
            <person name="Rivas-Marin E."/>
            <person name="Kohn T."/>
            <person name="Peeters S.H."/>
            <person name="Heuer A."/>
            <person name="Rast P."/>
            <person name="Oberbeckmann S."/>
            <person name="Bunk B."/>
            <person name="Jeske O."/>
            <person name="Meyerdierks A."/>
            <person name="Storesund J.E."/>
            <person name="Kallscheuer N."/>
            <person name="Luecker S."/>
            <person name="Lage O.M."/>
            <person name="Pohl T."/>
            <person name="Merkel B.J."/>
            <person name="Hornburger P."/>
            <person name="Mueller R.-W."/>
            <person name="Bruemmer F."/>
            <person name="Labrenz M."/>
            <person name="Spormann A.M."/>
            <person name="Op den Camp H."/>
            <person name="Overmann J."/>
            <person name="Amann R."/>
            <person name="Jetten M.S.M."/>
            <person name="Mascher T."/>
            <person name="Medema M.H."/>
            <person name="Devos D.P."/>
            <person name="Kaster A.-K."/>
            <person name="Ovreas L."/>
            <person name="Rohde M."/>
            <person name="Galperin M.Y."/>
            <person name="Jogler C."/>
        </authorList>
    </citation>
    <scope>NUCLEOTIDE SEQUENCE [LARGE SCALE GENOMIC DNA]</scope>
    <source>
        <strain evidence="1 2">Pan153</strain>
    </source>
</reference>
<accession>A0A518FJX4</accession>
<sequence>MREYDFLLISPCRRQSIPYWNIPDTLVFIFGEASICYHFTERTGLQSFT</sequence>
<gene>
    <name evidence="1" type="ORF">Pan153_12890</name>
</gene>
<evidence type="ECO:0000313" key="2">
    <source>
        <dbReference type="Proteomes" id="UP000320839"/>
    </source>
</evidence>
<dbReference type="Proteomes" id="UP000320839">
    <property type="component" value="Chromosome"/>
</dbReference>
<dbReference type="AlphaFoldDB" id="A0A518FJX4"/>
<dbReference type="EMBL" id="CP036317">
    <property type="protein sequence ID" value="QDV16658.1"/>
    <property type="molecule type" value="Genomic_DNA"/>
</dbReference>
<protein>
    <submittedName>
        <fullName evidence="1">Uncharacterized protein</fullName>
    </submittedName>
</protein>
<name>A0A518FJX4_9PLAN</name>
<organism evidence="1 2">
    <name type="scientific">Gimesia panareensis</name>
    <dbReference type="NCBI Taxonomy" id="2527978"/>
    <lineage>
        <taxon>Bacteria</taxon>
        <taxon>Pseudomonadati</taxon>
        <taxon>Planctomycetota</taxon>
        <taxon>Planctomycetia</taxon>
        <taxon>Planctomycetales</taxon>
        <taxon>Planctomycetaceae</taxon>
        <taxon>Gimesia</taxon>
    </lineage>
</organism>
<evidence type="ECO:0000313" key="1">
    <source>
        <dbReference type="EMBL" id="QDV16658.1"/>
    </source>
</evidence>
<proteinExistence type="predicted"/>